<reference evidence="2" key="1">
    <citation type="submission" date="2014-09" db="EMBL/GenBank/DDBJ databases">
        <authorList>
            <person name="Magalhaes I.L.F."/>
            <person name="Oliveira U."/>
            <person name="Santos F.R."/>
            <person name="Vidigal T.H.D.A."/>
            <person name="Brescovit A.D."/>
            <person name="Santos A.J."/>
        </authorList>
    </citation>
    <scope>NUCLEOTIDE SEQUENCE</scope>
    <source>
        <tissue evidence="2">Shoot tissue taken approximately 20 cm above the soil surface</tissue>
    </source>
</reference>
<protein>
    <submittedName>
        <fullName evidence="2">Uncharacterized protein</fullName>
    </submittedName>
</protein>
<name>A0A0A9ERT3_ARUDO</name>
<evidence type="ECO:0000313" key="2">
    <source>
        <dbReference type="EMBL" id="JAD98732.1"/>
    </source>
</evidence>
<feature type="chain" id="PRO_5002064436" evidence="1">
    <location>
        <begin position="23"/>
        <end position="87"/>
    </location>
</feature>
<keyword evidence="1" id="KW-0732">Signal</keyword>
<sequence length="87" mass="10127">MITHLIHCHLLHFGMMTLLAWKKMFFSTCSLQGPKHKIEMKGSFSPMERSAAIAEHLKRVEVKCEVVDERVLEVLKFLCAFSIRFSF</sequence>
<reference evidence="2" key="2">
    <citation type="journal article" date="2015" name="Data Brief">
        <title>Shoot transcriptome of the giant reed, Arundo donax.</title>
        <authorList>
            <person name="Barrero R.A."/>
            <person name="Guerrero F.D."/>
            <person name="Moolhuijzen P."/>
            <person name="Goolsby J.A."/>
            <person name="Tidwell J."/>
            <person name="Bellgard S.E."/>
            <person name="Bellgard M.I."/>
        </authorList>
    </citation>
    <scope>NUCLEOTIDE SEQUENCE</scope>
    <source>
        <tissue evidence="2">Shoot tissue taken approximately 20 cm above the soil surface</tissue>
    </source>
</reference>
<evidence type="ECO:0000256" key="1">
    <source>
        <dbReference type="SAM" id="SignalP"/>
    </source>
</evidence>
<feature type="signal peptide" evidence="1">
    <location>
        <begin position="1"/>
        <end position="22"/>
    </location>
</feature>
<accession>A0A0A9ERT3</accession>
<dbReference type="AlphaFoldDB" id="A0A0A9ERT3"/>
<proteinExistence type="predicted"/>
<dbReference type="EMBL" id="GBRH01199163">
    <property type="protein sequence ID" value="JAD98732.1"/>
    <property type="molecule type" value="Transcribed_RNA"/>
</dbReference>
<organism evidence="2">
    <name type="scientific">Arundo donax</name>
    <name type="common">Giant reed</name>
    <name type="synonym">Donax arundinaceus</name>
    <dbReference type="NCBI Taxonomy" id="35708"/>
    <lineage>
        <taxon>Eukaryota</taxon>
        <taxon>Viridiplantae</taxon>
        <taxon>Streptophyta</taxon>
        <taxon>Embryophyta</taxon>
        <taxon>Tracheophyta</taxon>
        <taxon>Spermatophyta</taxon>
        <taxon>Magnoliopsida</taxon>
        <taxon>Liliopsida</taxon>
        <taxon>Poales</taxon>
        <taxon>Poaceae</taxon>
        <taxon>PACMAD clade</taxon>
        <taxon>Arundinoideae</taxon>
        <taxon>Arundineae</taxon>
        <taxon>Arundo</taxon>
    </lineage>
</organism>